<dbReference type="Proteomes" id="UP001634394">
    <property type="component" value="Unassembled WGS sequence"/>
</dbReference>
<accession>A0ABD3US18</accession>
<reference evidence="1 2" key="1">
    <citation type="submission" date="2024-11" db="EMBL/GenBank/DDBJ databases">
        <title>Chromosome-level genome assembly of the freshwater bivalve Anodonta woodiana.</title>
        <authorList>
            <person name="Chen X."/>
        </authorList>
    </citation>
    <scope>NUCLEOTIDE SEQUENCE [LARGE SCALE GENOMIC DNA]</scope>
    <source>
        <strain evidence="1">MN2024</strain>
        <tissue evidence="1">Gills</tissue>
    </source>
</reference>
<evidence type="ECO:0000313" key="2">
    <source>
        <dbReference type="Proteomes" id="UP001634394"/>
    </source>
</evidence>
<name>A0ABD3US18_SINWO</name>
<protein>
    <submittedName>
        <fullName evidence="1">Uncharacterized protein</fullName>
    </submittedName>
</protein>
<proteinExistence type="predicted"/>
<organism evidence="1 2">
    <name type="scientific">Sinanodonta woodiana</name>
    <name type="common">Chinese pond mussel</name>
    <name type="synonym">Anodonta woodiana</name>
    <dbReference type="NCBI Taxonomy" id="1069815"/>
    <lineage>
        <taxon>Eukaryota</taxon>
        <taxon>Metazoa</taxon>
        <taxon>Spiralia</taxon>
        <taxon>Lophotrochozoa</taxon>
        <taxon>Mollusca</taxon>
        <taxon>Bivalvia</taxon>
        <taxon>Autobranchia</taxon>
        <taxon>Heteroconchia</taxon>
        <taxon>Palaeoheterodonta</taxon>
        <taxon>Unionida</taxon>
        <taxon>Unionoidea</taxon>
        <taxon>Unionidae</taxon>
        <taxon>Unioninae</taxon>
        <taxon>Sinanodonta</taxon>
    </lineage>
</organism>
<dbReference type="AlphaFoldDB" id="A0ABD3US18"/>
<dbReference type="EMBL" id="JBJQND010000015">
    <property type="protein sequence ID" value="KAL3852287.1"/>
    <property type="molecule type" value="Genomic_DNA"/>
</dbReference>
<feature type="non-terminal residue" evidence="1">
    <location>
        <position position="1"/>
    </location>
</feature>
<evidence type="ECO:0000313" key="1">
    <source>
        <dbReference type="EMBL" id="KAL3852287.1"/>
    </source>
</evidence>
<gene>
    <name evidence="1" type="ORF">ACJMK2_015949</name>
</gene>
<sequence length="155" mass="17975">SSSRSDKFFHPLTEVGEKECMVNSMRMGEGTACSGTQRHTFQQTSELTRLFLRRKILEWSIAKYEAEMTLSKEEYKEFMLDLLAEKAHIANYLCSAYGMDPQRFWWNDPNYGQTVHHQETDDNMIITSGDKLCKTDNMTIISGDKLCTIRRLTTI</sequence>
<comment type="caution">
    <text evidence="1">The sequence shown here is derived from an EMBL/GenBank/DDBJ whole genome shotgun (WGS) entry which is preliminary data.</text>
</comment>
<keyword evidence="2" id="KW-1185">Reference proteome</keyword>